<evidence type="ECO:0000256" key="1">
    <source>
        <dbReference type="SAM" id="MobiDB-lite"/>
    </source>
</evidence>
<dbReference type="Proteomes" id="UP000249723">
    <property type="component" value="Unassembled WGS sequence"/>
</dbReference>
<sequence>MHPSTLLAAIILVHLSVVSGLPIASLPRETASIYSHAPNALPTRNPGQIAKADDVPRKYTTSPSTSSQPKSFDHVASVLASKLSAINHQLSRFPIVQPQSTAEGKGAKPMKSSTKRRMEKPTTTHKHKHHHKATSEKEAVHPRSSLRLRAVHSESECLAPEVIFPKLISASLICKQVR</sequence>
<keyword evidence="2" id="KW-0732">Signal</keyword>
<protein>
    <submittedName>
        <fullName evidence="3">BZ3500_MvSof-1268-A1-R1_Chr2-3g05375 protein</fullName>
    </submittedName>
</protein>
<dbReference type="EMBL" id="FMWP01000011">
    <property type="protein sequence ID" value="SCZ87907.1"/>
    <property type="molecule type" value="Genomic_DNA"/>
</dbReference>
<reference evidence="4" key="1">
    <citation type="submission" date="2016-10" db="EMBL/GenBank/DDBJ databases">
        <authorList>
            <person name="Jeantristanb JTB J.-T."/>
            <person name="Ricardo R."/>
        </authorList>
    </citation>
    <scope>NUCLEOTIDE SEQUENCE [LARGE SCALE GENOMIC DNA]</scope>
</reference>
<gene>
    <name evidence="3" type="ORF">BZ3500_MVSOF-1268-A1-R1_CHR2-3G05375</name>
</gene>
<feature type="region of interest" description="Disordered" evidence="1">
    <location>
        <begin position="37"/>
        <end position="72"/>
    </location>
</feature>
<accession>A0A2X0L3W5</accession>
<dbReference type="OrthoDB" id="10612184at2759"/>
<name>A0A2X0L3W5_9BASI</name>
<keyword evidence="4" id="KW-1185">Reference proteome</keyword>
<feature type="signal peptide" evidence="2">
    <location>
        <begin position="1"/>
        <end position="20"/>
    </location>
</feature>
<feature type="compositionally biased region" description="Basic residues" evidence="1">
    <location>
        <begin position="113"/>
        <end position="132"/>
    </location>
</feature>
<evidence type="ECO:0000256" key="2">
    <source>
        <dbReference type="SAM" id="SignalP"/>
    </source>
</evidence>
<proteinExistence type="predicted"/>
<feature type="region of interest" description="Disordered" evidence="1">
    <location>
        <begin position="99"/>
        <end position="143"/>
    </location>
</feature>
<feature type="chain" id="PRO_5030060147" evidence="2">
    <location>
        <begin position="21"/>
        <end position="178"/>
    </location>
</feature>
<evidence type="ECO:0000313" key="3">
    <source>
        <dbReference type="EMBL" id="SCZ87907.1"/>
    </source>
</evidence>
<organism evidence="3 4">
    <name type="scientific">Microbotryum saponariae</name>
    <dbReference type="NCBI Taxonomy" id="289078"/>
    <lineage>
        <taxon>Eukaryota</taxon>
        <taxon>Fungi</taxon>
        <taxon>Dikarya</taxon>
        <taxon>Basidiomycota</taxon>
        <taxon>Pucciniomycotina</taxon>
        <taxon>Microbotryomycetes</taxon>
        <taxon>Microbotryales</taxon>
        <taxon>Microbotryaceae</taxon>
        <taxon>Microbotryum</taxon>
    </lineage>
</organism>
<evidence type="ECO:0000313" key="4">
    <source>
        <dbReference type="Proteomes" id="UP000249723"/>
    </source>
</evidence>
<dbReference type="AlphaFoldDB" id="A0A2X0L3W5"/>